<dbReference type="STRING" id="310780.SAMN05216267_107210"/>
<feature type="transmembrane region" description="Helical" evidence="1">
    <location>
        <begin position="38"/>
        <end position="57"/>
    </location>
</feature>
<dbReference type="EMBL" id="FODD01000072">
    <property type="protein sequence ID" value="SEP02126.1"/>
    <property type="molecule type" value="Genomic_DNA"/>
</dbReference>
<proteinExistence type="predicted"/>
<sequence>MSSPAQSIRWGAATASTLYGGLLYILGVHPEQELKYAFAYVPTLLGYAVLVFDKWAWRWRGVHRLTGHPRLNGTWRATLRPSPESHIPAGGKRGPILAYLTIEQSYWTLHATLRTAESTSRSTNATIEKRDGSGITELRFLYQNVPQVAHLHRSPVHTGACRISLAGMTPRSITGRYYTDRFTAGDMELSLISRSTEHSTFGEAAASDTVNV</sequence>
<accession>A0A1H8UGB5</accession>
<feature type="transmembrane region" description="Helical" evidence="1">
    <location>
        <begin position="7"/>
        <end position="26"/>
    </location>
</feature>
<keyword evidence="1" id="KW-0472">Membrane</keyword>
<reference evidence="3 4" key="1">
    <citation type="submission" date="2016-10" db="EMBL/GenBank/DDBJ databases">
        <authorList>
            <person name="de Groot N.N."/>
        </authorList>
    </citation>
    <scope>NUCLEOTIDE SEQUENCE [LARGE SCALE GENOMIC DNA]</scope>
    <source>
        <strain evidence="3 4">CGMCC 4.2026</strain>
    </source>
</reference>
<feature type="domain" description="CD-NTase-associated protein 15" evidence="2">
    <location>
        <begin position="68"/>
        <end position="189"/>
    </location>
</feature>
<protein>
    <recommendedName>
        <fullName evidence="2">CD-NTase-associated protein 15 domain-containing protein</fullName>
    </recommendedName>
</protein>
<dbReference type="OrthoDB" id="3828223at2"/>
<dbReference type="InterPro" id="IPR041208">
    <property type="entry name" value="Cap15"/>
</dbReference>
<dbReference type="AlphaFoldDB" id="A0A1H8UGB5"/>
<keyword evidence="4" id="KW-1185">Reference proteome</keyword>
<evidence type="ECO:0000313" key="3">
    <source>
        <dbReference type="EMBL" id="SEP02126.1"/>
    </source>
</evidence>
<keyword evidence="1" id="KW-1133">Transmembrane helix</keyword>
<evidence type="ECO:0000259" key="2">
    <source>
        <dbReference type="Pfam" id="PF18153"/>
    </source>
</evidence>
<dbReference type="Pfam" id="PF18153">
    <property type="entry name" value="Cap15_CD_rec"/>
    <property type="match status" value="1"/>
</dbReference>
<keyword evidence="1" id="KW-0812">Transmembrane</keyword>
<name>A0A1H8UGB5_9ACTN</name>
<dbReference type="RefSeq" id="WP_069462323.1">
    <property type="nucleotide sequence ID" value="NZ_FODD01000072.1"/>
</dbReference>
<dbReference type="Proteomes" id="UP000181951">
    <property type="component" value="Unassembled WGS sequence"/>
</dbReference>
<evidence type="ECO:0000313" key="4">
    <source>
        <dbReference type="Proteomes" id="UP000181951"/>
    </source>
</evidence>
<evidence type="ECO:0000256" key="1">
    <source>
        <dbReference type="SAM" id="Phobius"/>
    </source>
</evidence>
<organism evidence="3 4">
    <name type="scientific">Actinacidiphila rubida</name>
    <dbReference type="NCBI Taxonomy" id="310780"/>
    <lineage>
        <taxon>Bacteria</taxon>
        <taxon>Bacillati</taxon>
        <taxon>Actinomycetota</taxon>
        <taxon>Actinomycetes</taxon>
        <taxon>Kitasatosporales</taxon>
        <taxon>Streptomycetaceae</taxon>
        <taxon>Actinacidiphila</taxon>
    </lineage>
</organism>
<gene>
    <name evidence="3" type="ORF">SAMN05216267_107210</name>
</gene>